<accession>A0A2G9SI62</accession>
<protein>
    <recommendedName>
        <fullName evidence="3">CUB domain-containing protein</fullName>
    </recommendedName>
</protein>
<dbReference type="OrthoDB" id="661148at2759"/>
<evidence type="ECO:0000313" key="2">
    <source>
        <dbReference type="Proteomes" id="UP000228934"/>
    </source>
</evidence>
<organism evidence="1 2">
    <name type="scientific">Aquarana catesbeiana</name>
    <name type="common">American bullfrog</name>
    <name type="synonym">Rana catesbeiana</name>
    <dbReference type="NCBI Taxonomy" id="8400"/>
    <lineage>
        <taxon>Eukaryota</taxon>
        <taxon>Metazoa</taxon>
        <taxon>Chordata</taxon>
        <taxon>Craniata</taxon>
        <taxon>Vertebrata</taxon>
        <taxon>Euteleostomi</taxon>
        <taxon>Amphibia</taxon>
        <taxon>Batrachia</taxon>
        <taxon>Anura</taxon>
        <taxon>Neobatrachia</taxon>
        <taxon>Ranoidea</taxon>
        <taxon>Ranidae</taxon>
        <taxon>Aquarana</taxon>
    </lineage>
</organism>
<dbReference type="Proteomes" id="UP000228934">
    <property type="component" value="Unassembled WGS sequence"/>
</dbReference>
<dbReference type="SUPFAM" id="SSF49854">
    <property type="entry name" value="Spermadhesin, CUB domain"/>
    <property type="match status" value="1"/>
</dbReference>
<dbReference type="AlphaFoldDB" id="A0A2G9SI62"/>
<dbReference type="Gene3D" id="2.60.120.290">
    <property type="entry name" value="Spermadhesin, CUB domain"/>
    <property type="match status" value="1"/>
</dbReference>
<sequence length="359" mass="40693">MANNDECKMLVLHDSQGECGTILHSLFWAVQGSLLSWCFCQLKREDATSRLMARDLVVKYIDLFLSDTKDVLEYLLSQCSGKEISGKLNDSVFAMATRQLITYMLELCALDIPHCSLLQSFSRLTKLLKKLCGDPTESANKVEMESWNQVQQPVVLQTWNMESPHNYENNCRDTTVFLCPGATYFEVEFDDKCETEKRYDYLEFTDARGGKVRYDHKVGTDKWPKKVTFKAGPQLQFLFFSDGSNNEWGFKFTVTAFGLPDIALSWSSDLQLLVARLLGRLASRSMAMKSTCELGPTAEIPSAKVSSVVSSPLWKPVFRHQMYTEFGSITKKGCVEVSSIFLLLIINTHSIFKDCLICK</sequence>
<dbReference type="PANTHER" id="PTHR22772:SF4">
    <property type="entry name" value="ZINC FINGER ZZ-TYPE AND EF-HAND DOMAIN-CONTAINING PROTEIN 1"/>
    <property type="match status" value="1"/>
</dbReference>
<evidence type="ECO:0000313" key="1">
    <source>
        <dbReference type="EMBL" id="PIO39223.1"/>
    </source>
</evidence>
<evidence type="ECO:0008006" key="3">
    <source>
        <dbReference type="Google" id="ProtNLM"/>
    </source>
</evidence>
<reference evidence="2" key="1">
    <citation type="journal article" date="2017" name="Nat. Commun.">
        <title>The North American bullfrog draft genome provides insight into hormonal regulation of long noncoding RNA.</title>
        <authorList>
            <person name="Hammond S.A."/>
            <person name="Warren R.L."/>
            <person name="Vandervalk B.P."/>
            <person name="Kucuk E."/>
            <person name="Khan H."/>
            <person name="Gibb E.A."/>
            <person name="Pandoh P."/>
            <person name="Kirk H."/>
            <person name="Zhao Y."/>
            <person name="Jones M."/>
            <person name="Mungall A.J."/>
            <person name="Coope R."/>
            <person name="Pleasance S."/>
            <person name="Moore R.A."/>
            <person name="Holt R.A."/>
            <person name="Round J.M."/>
            <person name="Ohora S."/>
            <person name="Walle B.V."/>
            <person name="Veldhoen N."/>
            <person name="Helbing C.C."/>
            <person name="Birol I."/>
        </authorList>
    </citation>
    <scope>NUCLEOTIDE SEQUENCE [LARGE SCALE GENOMIC DNA]</scope>
</reference>
<dbReference type="EMBL" id="KV924630">
    <property type="protein sequence ID" value="PIO39223.1"/>
    <property type="molecule type" value="Genomic_DNA"/>
</dbReference>
<feature type="non-terminal residue" evidence="1">
    <location>
        <position position="359"/>
    </location>
</feature>
<dbReference type="InterPro" id="IPR040099">
    <property type="entry name" value="ZZEF1"/>
</dbReference>
<gene>
    <name evidence="1" type="ORF">AB205_0103610</name>
</gene>
<proteinExistence type="predicted"/>
<dbReference type="PANTHER" id="PTHR22772">
    <property type="entry name" value="NOVEL ZZ TYPE ZINC FINGER DOMAIN CONTAINING PROTEIN"/>
    <property type="match status" value="1"/>
</dbReference>
<name>A0A2G9SI62_AQUCT</name>
<keyword evidence="2" id="KW-1185">Reference proteome</keyword>
<dbReference type="InterPro" id="IPR035914">
    <property type="entry name" value="Sperma_CUB_dom_sf"/>
</dbReference>